<evidence type="ECO:0000256" key="1">
    <source>
        <dbReference type="SAM" id="Phobius"/>
    </source>
</evidence>
<dbReference type="Proteomes" id="UP001174997">
    <property type="component" value="Unassembled WGS sequence"/>
</dbReference>
<proteinExistence type="predicted"/>
<keyword evidence="1" id="KW-0472">Membrane</keyword>
<name>A0AA40DC90_9PEZI</name>
<feature type="transmembrane region" description="Helical" evidence="1">
    <location>
        <begin position="56"/>
        <end position="75"/>
    </location>
</feature>
<comment type="caution">
    <text evidence="2">The sequence shown here is derived from an EMBL/GenBank/DDBJ whole genome shotgun (WGS) entry which is preliminary data.</text>
</comment>
<evidence type="ECO:0000313" key="3">
    <source>
        <dbReference type="Proteomes" id="UP001174997"/>
    </source>
</evidence>
<keyword evidence="1" id="KW-0812">Transmembrane</keyword>
<evidence type="ECO:0000313" key="2">
    <source>
        <dbReference type="EMBL" id="KAK0668370.1"/>
    </source>
</evidence>
<sequence length="146" mass="16111">MWMDTTLVELGACIRYSGTSHRGLREEVGARGGLVGFCLHYRALLLFLAWRCGRYPAHGLSIFGVGMIVGGLALVKDIGVVVSCKAEDLRVAKENNMRTVFVCRSWKPHQSHRDLNVAELKLVASYADFVVCNSLQNTRGITKPST</sequence>
<protein>
    <submittedName>
        <fullName evidence="2">Uncharacterized protein</fullName>
    </submittedName>
</protein>
<keyword evidence="1" id="KW-1133">Transmembrane helix</keyword>
<feature type="transmembrane region" description="Helical" evidence="1">
    <location>
        <begin position="32"/>
        <end position="50"/>
    </location>
</feature>
<reference evidence="2" key="1">
    <citation type="submission" date="2023-06" db="EMBL/GenBank/DDBJ databases">
        <title>Genome-scale phylogeny and comparative genomics of the fungal order Sordariales.</title>
        <authorList>
            <consortium name="Lawrence Berkeley National Laboratory"/>
            <person name="Hensen N."/>
            <person name="Bonometti L."/>
            <person name="Westerberg I."/>
            <person name="Brannstrom I.O."/>
            <person name="Guillou S."/>
            <person name="Cros-Aarteil S."/>
            <person name="Calhoun S."/>
            <person name="Haridas S."/>
            <person name="Kuo A."/>
            <person name="Mondo S."/>
            <person name="Pangilinan J."/>
            <person name="Riley R."/>
            <person name="Labutti K."/>
            <person name="Andreopoulos B."/>
            <person name="Lipzen A."/>
            <person name="Chen C."/>
            <person name="Yanf M."/>
            <person name="Daum C."/>
            <person name="Ng V."/>
            <person name="Clum A."/>
            <person name="Steindorff A."/>
            <person name="Ohm R."/>
            <person name="Martin F."/>
            <person name="Silar P."/>
            <person name="Natvig D."/>
            <person name="Lalanne C."/>
            <person name="Gautier V."/>
            <person name="Ament-Velasquez S.L."/>
            <person name="Kruys A."/>
            <person name="Hutchinson M.I."/>
            <person name="Powell A.J."/>
            <person name="Barry K."/>
            <person name="Miller A.N."/>
            <person name="Grigoriev I.V."/>
            <person name="Debuchy R."/>
            <person name="Gladieux P."/>
            <person name="Thoren M.H."/>
            <person name="Johannesson H."/>
        </authorList>
    </citation>
    <scope>NUCLEOTIDE SEQUENCE</scope>
    <source>
        <strain evidence="2">CBS 307.81</strain>
    </source>
</reference>
<accession>A0AA40DC90</accession>
<organism evidence="2 3">
    <name type="scientific">Cercophora samala</name>
    <dbReference type="NCBI Taxonomy" id="330535"/>
    <lineage>
        <taxon>Eukaryota</taxon>
        <taxon>Fungi</taxon>
        <taxon>Dikarya</taxon>
        <taxon>Ascomycota</taxon>
        <taxon>Pezizomycotina</taxon>
        <taxon>Sordariomycetes</taxon>
        <taxon>Sordariomycetidae</taxon>
        <taxon>Sordariales</taxon>
        <taxon>Lasiosphaeriaceae</taxon>
        <taxon>Cercophora</taxon>
    </lineage>
</organism>
<dbReference type="EMBL" id="JAULSY010000057">
    <property type="protein sequence ID" value="KAK0668370.1"/>
    <property type="molecule type" value="Genomic_DNA"/>
</dbReference>
<keyword evidence="3" id="KW-1185">Reference proteome</keyword>
<gene>
    <name evidence="2" type="ORF">QBC41DRAFT_321985</name>
</gene>
<dbReference type="AlphaFoldDB" id="A0AA40DC90"/>